<sequence>MPFTATVGRNTSTLPKVGGGSGCRRVPKRKFTNESETFALPARLRRNSRDKISKGYGIRVKKRRNPEVVGQRLSLDRILETLDRNGLCQLIENIVTEHPEISQEVANLSPEVTPEAALSVLKTKLNSITSNMPYKVPPSSDYSFLRVKAHVIDFFQALSDYTLSYMLPVETDSMKAIHFLLEILTDIFCKLPPFQAIEFKYYHQLTIDKFNSILMDTISQFINERKQNILLIMNEDLLEKFGKVNELNENQFMPAYMFLKKEIELYKNSGSLILDGARTEDSKEIFGWNELHQGENEGGSKLKGLNSLLNFSVDNSPLNGSALGNVYDSI</sequence>
<evidence type="ECO:0000256" key="2">
    <source>
        <dbReference type="ARBA" id="ARBA00016204"/>
    </source>
</evidence>
<accession>A0A7D9CZR0</accession>
<evidence type="ECO:0000256" key="1">
    <source>
        <dbReference type="ARBA" id="ARBA00006199"/>
    </source>
</evidence>
<dbReference type="GO" id="GO:0005737">
    <property type="term" value="C:cytoplasm"/>
    <property type="evidence" value="ECO:0007669"/>
    <property type="project" value="UniProtKB-SubCell"/>
</dbReference>
<evidence type="ECO:0000313" key="8">
    <source>
        <dbReference type="Proteomes" id="UP000478008"/>
    </source>
</evidence>
<reference evidence="7 8" key="1">
    <citation type="submission" date="2019-07" db="EMBL/GenBank/DDBJ databases">
        <authorList>
            <person name="Friedrich A."/>
            <person name="Schacherer J."/>
        </authorList>
    </citation>
    <scope>NUCLEOTIDE SEQUENCE [LARGE SCALE GENOMIC DNA]</scope>
</reference>
<dbReference type="GO" id="GO:0070628">
    <property type="term" value="F:proteasome binding"/>
    <property type="evidence" value="ECO:0007669"/>
    <property type="project" value="TreeGrafter"/>
</dbReference>
<dbReference type="InterPro" id="IPR013868">
    <property type="entry name" value="Cut8/Sts1_fam"/>
</dbReference>
<dbReference type="GO" id="GO:0071630">
    <property type="term" value="P:nuclear protein quality control by the ubiquitin-proteasome system"/>
    <property type="evidence" value="ECO:0007669"/>
    <property type="project" value="UniProtKB-UniRule"/>
</dbReference>
<evidence type="ECO:0000313" key="7">
    <source>
        <dbReference type="EMBL" id="VUG19797.1"/>
    </source>
</evidence>
<proteinExistence type="inferred from homology"/>
<organism evidence="7 8">
    <name type="scientific">Dekkera bruxellensis</name>
    <name type="common">Brettanomyces custersii</name>
    <dbReference type="NCBI Taxonomy" id="5007"/>
    <lineage>
        <taxon>Eukaryota</taxon>
        <taxon>Fungi</taxon>
        <taxon>Dikarya</taxon>
        <taxon>Ascomycota</taxon>
        <taxon>Saccharomycotina</taxon>
        <taxon>Pichiomycetes</taxon>
        <taxon>Pichiales</taxon>
        <taxon>Pichiaceae</taxon>
        <taxon>Brettanomyces</taxon>
    </lineage>
</organism>
<keyword evidence="5" id="KW-0963">Cytoplasm</keyword>
<dbReference type="Gene3D" id="1.20.58.1590">
    <property type="entry name" value="Tethering factor for nuclear proteasome Cut8/Sts1"/>
    <property type="match status" value="1"/>
</dbReference>
<dbReference type="PANTHER" id="PTHR28032:SF1">
    <property type="entry name" value="FI02826P"/>
    <property type="match status" value="1"/>
</dbReference>
<evidence type="ECO:0000256" key="3">
    <source>
        <dbReference type="ARBA" id="ARBA00022927"/>
    </source>
</evidence>
<dbReference type="EMBL" id="CABFWN010000005">
    <property type="protein sequence ID" value="VUG19797.1"/>
    <property type="molecule type" value="Genomic_DNA"/>
</dbReference>
<keyword evidence="4 5" id="KW-0539">Nucleus</keyword>
<evidence type="ECO:0000256" key="4">
    <source>
        <dbReference type="ARBA" id="ARBA00023242"/>
    </source>
</evidence>
<keyword evidence="8" id="KW-1185">Reference proteome</keyword>
<dbReference type="GO" id="GO:0031965">
    <property type="term" value="C:nuclear membrane"/>
    <property type="evidence" value="ECO:0007669"/>
    <property type="project" value="TreeGrafter"/>
</dbReference>
<keyword evidence="3 5" id="KW-0653">Protein transport</keyword>
<dbReference type="GO" id="GO:0031144">
    <property type="term" value="P:proteasome localization"/>
    <property type="evidence" value="ECO:0007669"/>
    <property type="project" value="UniProtKB-UniRule"/>
</dbReference>
<dbReference type="Pfam" id="PF08559">
    <property type="entry name" value="Cut8"/>
    <property type="match status" value="1"/>
</dbReference>
<dbReference type="InterPro" id="IPR038422">
    <property type="entry name" value="Cut8/Sts1_sf"/>
</dbReference>
<comment type="subcellular location">
    <subcellularLocation>
        <location evidence="5">Cytoplasm</location>
    </subcellularLocation>
    <subcellularLocation>
        <location evidence="5">Nucleus</location>
    </subcellularLocation>
</comment>
<dbReference type="GO" id="GO:0015031">
    <property type="term" value="P:protein transport"/>
    <property type="evidence" value="ECO:0007669"/>
    <property type="project" value="UniProtKB-UniRule"/>
</dbReference>
<comment type="similarity">
    <text evidence="1 5">Belongs to the cut8/STS1 family.</text>
</comment>
<dbReference type="Proteomes" id="UP000478008">
    <property type="component" value="Unassembled WGS sequence"/>
</dbReference>
<feature type="region of interest" description="Disordered" evidence="6">
    <location>
        <begin position="1"/>
        <end position="27"/>
    </location>
</feature>
<evidence type="ECO:0000256" key="6">
    <source>
        <dbReference type="SAM" id="MobiDB-lite"/>
    </source>
</evidence>
<dbReference type="PANTHER" id="PTHR28032">
    <property type="entry name" value="FI02826P"/>
    <property type="match status" value="1"/>
</dbReference>
<gene>
    <name evidence="7" type="primary">STS1</name>
    <name evidence="7" type="ORF">DEBR0S5_12244G</name>
</gene>
<name>A0A7D9CZR0_DEKBR</name>
<protein>
    <recommendedName>
        <fullName evidence="2 5">Tethering factor for nuclear proteasome STS1</fullName>
    </recommendedName>
</protein>
<comment type="subunit">
    <text evidence="5">Binds the proteasome.</text>
</comment>
<dbReference type="AlphaFoldDB" id="A0A7D9CZR0"/>
<keyword evidence="5" id="KW-0813">Transport</keyword>
<evidence type="ECO:0000256" key="5">
    <source>
        <dbReference type="RuleBase" id="RU368013"/>
    </source>
</evidence>
<comment type="function">
    <text evidence="5">Involved in ubiquitin-mediated protein degradation. Regulatory factor in the ubiquitin/proteasome pathway that controls the turnover of proteasome substrates. Targets proteasomes to the nucleus and facilitates the degradation of nuclear proteins.</text>
</comment>